<evidence type="ECO:0000313" key="1">
    <source>
        <dbReference type="EMBL" id="EMY32670.1"/>
    </source>
</evidence>
<dbReference type="EMBL" id="ANPE02000240">
    <property type="protein sequence ID" value="EMY32670.1"/>
    <property type="molecule type" value="Genomic_DNA"/>
</dbReference>
<dbReference type="Gene3D" id="3.40.50.2000">
    <property type="entry name" value="Glycogen Phosphorylase B"/>
    <property type="match status" value="1"/>
</dbReference>
<dbReference type="SUPFAM" id="SSF53756">
    <property type="entry name" value="UDP-Glycosyltransferase/glycogen phosphorylase"/>
    <property type="match status" value="1"/>
</dbReference>
<keyword evidence="2" id="KW-1185">Reference proteome</keyword>
<dbReference type="GO" id="GO:0016740">
    <property type="term" value="F:transferase activity"/>
    <property type="evidence" value="ECO:0007669"/>
    <property type="project" value="UniProtKB-KW"/>
</dbReference>
<organism evidence="1 2">
    <name type="scientific">Arthrobacter crystallopoietes BAB-32</name>
    <dbReference type="NCBI Taxonomy" id="1246476"/>
    <lineage>
        <taxon>Bacteria</taxon>
        <taxon>Bacillati</taxon>
        <taxon>Actinomycetota</taxon>
        <taxon>Actinomycetes</taxon>
        <taxon>Micrococcales</taxon>
        <taxon>Micrococcaceae</taxon>
        <taxon>Crystallibacter</taxon>
    </lineage>
</organism>
<proteinExistence type="predicted"/>
<keyword evidence="1" id="KW-0808">Transferase</keyword>
<dbReference type="PANTHER" id="PTHR46656:SF3">
    <property type="entry name" value="PUTATIVE-RELATED"/>
    <property type="match status" value="1"/>
</dbReference>
<protein>
    <submittedName>
        <fullName evidence="1">Family 2 glycosyl transferase</fullName>
    </submittedName>
</protein>
<dbReference type="AlphaFoldDB" id="N1UUE6"/>
<gene>
    <name evidence="1" type="ORF">D477_018926</name>
</gene>
<dbReference type="Pfam" id="PF13692">
    <property type="entry name" value="Glyco_trans_1_4"/>
    <property type="match status" value="1"/>
</dbReference>
<dbReference type="CDD" id="cd03801">
    <property type="entry name" value="GT4_PimA-like"/>
    <property type="match status" value="1"/>
</dbReference>
<accession>N1UUE6</accession>
<evidence type="ECO:0000313" key="2">
    <source>
        <dbReference type="Proteomes" id="UP000010729"/>
    </source>
</evidence>
<name>N1UUE6_9MICC</name>
<sequence length="297" mass="33840">MLHVLWHDHGWADLPKSPRIWRAVFETASVPPDWLNRAGKVDEIWVPSHFNAAALAAGGVPAAKVRVLPEAIEDRWLETRSPPYPRTGTFRFLSVFKWQYRKGWDVLLEAYCQEFTADDDVELLIRADPLVPEDCNIPTTVAAIQSKFRNPPRVRLLEEALQPPALRRLYAEAHAFVLPTRGEAWGRPFMEAMACGLLAIGTGWGGQLDFMDSSNSLLIDFDLADVPETAVREWPEFRGQQWAEPSVESLRHCLRRAVNNGADLATLRHNAREVIRQRYRQEVVGKLLANELRRHLP</sequence>
<dbReference type="PANTHER" id="PTHR46656">
    <property type="entry name" value="PUTATIVE-RELATED"/>
    <property type="match status" value="1"/>
</dbReference>
<dbReference type="Proteomes" id="UP000010729">
    <property type="component" value="Unassembled WGS sequence"/>
</dbReference>
<reference evidence="1 2" key="1">
    <citation type="journal article" date="2013" name="Genome Announc.">
        <title>Draft Genome Sequence of Arthrobacter crystallopoietes Strain BAB-32, Revealing Genes for Bioremediation.</title>
        <authorList>
            <person name="Joshi M.N."/>
            <person name="Pandit A.S."/>
            <person name="Sharma A."/>
            <person name="Pandya R.V."/>
            <person name="Desai S.M."/>
            <person name="Saxena A.K."/>
            <person name="Bagatharia S.B."/>
        </authorList>
    </citation>
    <scope>NUCLEOTIDE SEQUENCE [LARGE SCALE GENOMIC DNA]</scope>
    <source>
        <strain evidence="1 2">BAB-32</strain>
    </source>
</reference>
<comment type="caution">
    <text evidence="1">The sequence shown here is derived from an EMBL/GenBank/DDBJ whole genome shotgun (WGS) entry which is preliminary data.</text>
</comment>